<evidence type="ECO:0000256" key="1">
    <source>
        <dbReference type="SAM" id="MobiDB-lite"/>
    </source>
</evidence>
<feature type="compositionally biased region" description="Basic and acidic residues" evidence="1">
    <location>
        <begin position="117"/>
        <end position="126"/>
    </location>
</feature>
<accession>A0A4D9EDE2</accession>
<dbReference type="STRING" id="55544.A0A4D9EDE2"/>
<comment type="caution">
    <text evidence="2">The sequence shown here is derived from an EMBL/GenBank/DDBJ whole genome shotgun (WGS) entry which is preliminary data.</text>
</comment>
<evidence type="ECO:0000313" key="2">
    <source>
        <dbReference type="EMBL" id="TFK09391.1"/>
    </source>
</evidence>
<reference evidence="2 3" key="2">
    <citation type="submission" date="2019-04" db="EMBL/GenBank/DDBJ databases">
        <title>The genome sequence of big-headed turtle.</title>
        <authorList>
            <person name="Gong S."/>
        </authorList>
    </citation>
    <scope>NUCLEOTIDE SEQUENCE [LARGE SCALE GENOMIC DNA]</scope>
    <source>
        <strain evidence="2">DO16091913</strain>
        <tissue evidence="2">Muscle</tissue>
    </source>
</reference>
<dbReference type="Proteomes" id="UP000297703">
    <property type="component" value="Unassembled WGS sequence"/>
</dbReference>
<organism evidence="2 3">
    <name type="scientific">Platysternon megacephalum</name>
    <name type="common">big-headed turtle</name>
    <dbReference type="NCBI Taxonomy" id="55544"/>
    <lineage>
        <taxon>Eukaryota</taxon>
        <taxon>Metazoa</taxon>
        <taxon>Chordata</taxon>
        <taxon>Craniata</taxon>
        <taxon>Vertebrata</taxon>
        <taxon>Euteleostomi</taxon>
        <taxon>Archelosauria</taxon>
        <taxon>Testudinata</taxon>
        <taxon>Testudines</taxon>
        <taxon>Cryptodira</taxon>
        <taxon>Durocryptodira</taxon>
        <taxon>Testudinoidea</taxon>
        <taxon>Platysternidae</taxon>
        <taxon>Platysternon</taxon>
    </lineage>
</organism>
<keyword evidence="3" id="KW-1185">Reference proteome</keyword>
<feature type="compositionally biased region" description="Polar residues" evidence="1">
    <location>
        <begin position="105"/>
        <end position="116"/>
    </location>
</feature>
<evidence type="ECO:0000313" key="3">
    <source>
        <dbReference type="Proteomes" id="UP000297703"/>
    </source>
</evidence>
<feature type="compositionally biased region" description="Basic and acidic residues" evidence="1">
    <location>
        <begin position="61"/>
        <end position="88"/>
    </location>
</feature>
<reference evidence="2 3" key="1">
    <citation type="submission" date="2019-04" db="EMBL/GenBank/DDBJ databases">
        <title>Draft genome of the big-headed turtle Platysternon megacephalum.</title>
        <authorList>
            <person name="Gong S."/>
        </authorList>
    </citation>
    <scope>NUCLEOTIDE SEQUENCE [LARGE SCALE GENOMIC DNA]</scope>
    <source>
        <strain evidence="2">DO16091913</strain>
        <tissue evidence="2">Muscle</tissue>
    </source>
</reference>
<name>A0A4D9EDE2_9SAUR</name>
<gene>
    <name evidence="2" type="ORF">DR999_PMT07541</name>
</gene>
<dbReference type="EMBL" id="QXTE01000053">
    <property type="protein sequence ID" value="TFK09391.1"/>
    <property type="molecule type" value="Genomic_DNA"/>
</dbReference>
<sequence length="126" mass="14011">MRLAGMAAVLFGFEDLLYSWDSLVWNLTSRALRTCRFGNLRVLQLMLKPWCISRAVYQAGKEEKGDEGSPEEGKERKTGGKNKNREKGSCQGRQQFGKSSPPPQSASSITRPQSGTSRKEAETLIT</sequence>
<dbReference type="OrthoDB" id="10063592at2759"/>
<dbReference type="AlphaFoldDB" id="A0A4D9EDE2"/>
<proteinExistence type="predicted"/>
<protein>
    <submittedName>
        <fullName evidence="2">Leucine-rich repeat neuronal protein 3</fullName>
    </submittedName>
</protein>
<feature type="region of interest" description="Disordered" evidence="1">
    <location>
        <begin position="61"/>
        <end position="126"/>
    </location>
</feature>